<dbReference type="EMBL" id="AFBR01000036">
    <property type="protein sequence ID" value="EGG54734.1"/>
    <property type="molecule type" value="Genomic_DNA"/>
</dbReference>
<dbReference type="Pfam" id="PF13470">
    <property type="entry name" value="PIN_3"/>
    <property type="match status" value="1"/>
</dbReference>
<dbReference type="SUPFAM" id="SSF88723">
    <property type="entry name" value="PIN domain-like"/>
    <property type="match status" value="1"/>
</dbReference>
<dbReference type="RefSeq" id="WP_008626677.1">
    <property type="nucleotide sequence ID" value="NZ_GL883837.1"/>
</dbReference>
<accession>F3QTK9</accession>
<evidence type="ECO:0000313" key="2">
    <source>
        <dbReference type="EMBL" id="EGG54734.1"/>
    </source>
</evidence>
<dbReference type="InterPro" id="IPR002716">
    <property type="entry name" value="PIN_dom"/>
</dbReference>
<dbReference type="AlphaFoldDB" id="F3QTK9"/>
<dbReference type="OrthoDB" id="1148871at2"/>
<reference evidence="2 3" key="1">
    <citation type="submission" date="2011-02" db="EMBL/GenBank/DDBJ databases">
        <authorList>
            <person name="Weinstock G."/>
            <person name="Sodergren E."/>
            <person name="Clifton S."/>
            <person name="Fulton L."/>
            <person name="Fulton B."/>
            <person name="Courtney L."/>
            <person name="Fronick C."/>
            <person name="Harrison M."/>
            <person name="Strong C."/>
            <person name="Farmer C."/>
            <person name="Delahaunty K."/>
            <person name="Markovic C."/>
            <person name="Hall O."/>
            <person name="Minx P."/>
            <person name="Tomlinson C."/>
            <person name="Mitreva M."/>
            <person name="Hou S."/>
            <person name="Chen J."/>
            <person name="Wollam A."/>
            <person name="Pepin K.H."/>
            <person name="Johnson M."/>
            <person name="Bhonagiri V."/>
            <person name="Zhang X."/>
            <person name="Suruliraj S."/>
            <person name="Warren W."/>
            <person name="Chinwalla A."/>
            <person name="Mardis E.R."/>
            <person name="Wilson R.K."/>
        </authorList>
    </citation>
    <scope>NUCLEOTIDE SEQUENCE [LARGE SCALE GENOMIC DNA]</scope>
    <source>
        <strain evidence="2 3">YIT 11841</strain>
    </source>
</reference>
<dbReference type="Gene3D" id="3.40.50.1010">
    <property type="entry name" value="5'-nuclease"/>
    <property type="match status" value="1"/>
</dbReference>
<evidence type="ECO:0000313" key="3">
    <source>
        <dbReference type="Proteomes" id="UP000005546"/>
    </source>
</evidence>
<proteinExistence type="predicted"/>
<protein>
    <submittedName>
        <fullName evidence="2">PIN domain protein</fullName>
    </submittedName>
</protein>
<gene>
    <name evidence="2" type="ORF">HMPREF9442_01527</name>
</gene>
<keyword evidence="3" id="KW-1185">Reference proteome</keyword>
<sequence length="140" mass="15735">MKQKVFADTNVMVDLLAHRVPFYEAAMRLFSLADRGECTIVVSALSFSTTAYLLERKLNYEDLSLVLRQFASIVEIASVDERTVRKSLSATSGFRDIEDAMQHYAALQTGCDAIVTRNVKDFTQADIPVYTPDEFLAKEV</sequence>
<dbReference type="InterPro" id="IPR029060">
    <property type="entry name" value="PIN-like_dom_sf"/>
</dbReference>
<feature type="domain" description="PIN" evidence="1">
    <location>
        <begin position="4"/>
        <end position="120"/>
    </location>
</feature>
<dbReference type="HOGENOM" id="CLU_124456_3_1_10"/>
<name>F3QTK9_9BACT</name>
<dbReference type="STRING" id="762982.HMPREF9442_01527"/>
<dbReference type="eggNOG" id="COG1848">
    <property type="taxonomic scope" value="Bacteria"/>
</dbReference>
<comment type="caution">
    <text evidence="2">The sequence shown here is derived from an EMBL/GenBank/DDBJ whole genome shotgun (WGS) entry which is preliminary data.</text>
</comment>
<organism evidence="2 3">
    <name type="scientific">Paraprevotella xylaniphila YIT 11841</name>
    <dbReference type="NCBI Taxonomy" id="762982"/>
    <lineage>
        <taxon>Bacteria</taxon>
        <taxon>Pseudomonadati</taxon>
        <taxon>Bacteroidota</taxon>
        <taxon>Bacteroidia</taxon>
        <taxon>Bacteroidales</taxon>
        <taxon>Prevotellaceae</taxon>
        <taxon>Paraprevotella</taxon>
    </lineage>
</organism>
<dbReference type="Proteomes" id="UP000005546">
    <property type="component" value="Unassembled WGS sequence"/>
</dbReference>
<evidence type="ECO:0000259" key="1">
    <source>
        <dbReference type="Pfam" id="PF13470"/>
    </source>
</evidence>